<gene>
    <name evidence="1" type="ORF">D9613_003581</name>
</gene>
<reference evidence="1 2" key="1">
    <citation type="submission" date="2019-12" db="EMBL/GenBank/DDBJ databases">
        <authorList>
            <person name="Floudas D."/>
            <person name="Bentzer J."/>
            <person name="Ahren D."/>
            <person name="Johansson T."/>
            <person name="Persson P."/>
            <person name="Tunlid A."/>
        </authorList>
    </citation>
    <scope>NUCLEOTIDE SEQUENCE [LARGE SCALE GENOMIC DNA]</scope>
    <source>
        <strain evidence="1 2">CBS 102.39</strain>
    </source>
</reference>
<dbReference type="Proteomes" id="UP000521872">
    <property type="component" value="Unassembled WGS sequence"/>
</dbReference>
<evidence type="ECO:0000313" key="1">
    <source>
        <dbReference type="EMBL" id="KAF4612275.1"/>
    </source>
</evidence>
<accession>A0A8H4QJJ1</accession>
<comment type="caution">
    <text evidence="1">The sequence shown here is derived from an EMBL/GenBank/DDBJ whole genome shotgun (WGS) entry which is preliminary data.</text>
</comment>
<dbReference type="EMBL" id="JAACJL010000057">
    <property type="protein sequence ID" value="KAF4612275.1"/>
    <property type="molecule type" value="Genomic_DNA"/>
</dbReference>
<protein>
    <submittedName>
        <fullName evidence="1">Uncharacterized protein</fullName>
    </submittedName>
</protein>
<dbReference type="AlphaFoldDB" id="A0A8H4QJJ1"/>
<name>A0A8H4QJJ1_9AGAR</name>
<keyword evidence="2" id="KW-1185">Reference proteome</keyword>
<sequence>MHSLASLDFIFSLTLGSSYRPAVPASFLGRMDRGGHKADKAVRLNRIRSRGWQRGLKYSSQSLLQLIFTRCWSRVRIFYITVRSAADVPSATWINIWNDPAPRLEVFKVITEGLIEVPQPLSALSHPNQLFSNQAPSLRRLHAHQFLTDFDDARHLSWLKGLVEVHLFLDVGPGVSYSELISEPRILSLFGFLRHLPCLEELEIQTSTYGLFEQELGLRSKFDCPRLKRITIDGTIRACLYILFHIRPGDGCSLHLETITNYGLQLTDEDVIFTLYSVRPVLGRRYQDFAPPKWDQKSTLQDNLSGRGF</sequence>
<proteinExistence type="predicted"/>
<evidence type="ECO:0000313" key="2">
    <source>
        <dbReference type="Proteomes" id="UP000521872"/>
    </source>
</evidence>
<organism evidence="1 2">
    <name type="scientific">Agrocybe pediades</name>
    <dbReference type="NCBI Taxonomy" id="84607"/>
    <lineage>
        <taxon>Eukaryota</taxon>
        <taxon>Fungi</taxon>
        <taxon>Dikarya</taxon>
        <taxon>Basidiomycota</taxon>
        <taxon>Agaricomycotina</taxon>
        <taxon>Agaricomycetes</taxon>
        <taxon>Agaricomycetidae</taxon>
        <taxon>Agaricales</taxon>
        <taxon>Agaricineae</taxon>
        <taxon>Strophariaceae</taxon>
        <taxon>Agrocybe</taxon>
    </lineage>
</organism>